<keyword evidence="2" id="KW-0424">Laminin EGF-like domain</keyword>
<reference evidence="4" key="1">
    <citation type="submission" date="2025-08" db="UniProtKB">
        <authorList>
            <consortium name="Ensembl"/>
        </authorList>
    </citation>
    <scope>IDENTIFICATION</scope>
</reference>
<feature type="domain" description="Laminin N-terminal" evidence="3">
    <location>
        <begin position="24"/>
        <end position="59"/>
    </location>
</feature>
<organism evidence="4 5">
    <name type="scientific">Cyanoderma ruficeps</name>
    <name type="common">rufous-capped babbler</name>
    <dbReference type="NCBI Taxonomy" id="181631"/>
    <lineage>
        <taxon>Eukaryota</taxon>
        <taxon>Metazoa</taxon>
        <taxon>Chordata</taxon>
        <taxon>Craniata</taxon>
        <taxon>Vertebrata</taxon>
        <taxon>Euteleostomi</taxon>
        <taxon>Archelosauria</taxon>
        <taxon>Archosauria</taxon>
        <taxon>Dinosauria</taxon>
        <taxon>Saurischia</taxon>
        <taxon>Theropoda</taxon>
        <taxon>Coelurosauria</taxon>
        <taxon>Aves</taxon>
        <taxon>Neognathae</taxon>
        <taxon>Neoaves</taxon>
        <taxon>Telluraves</taxon>
        <taxon>Australaves</taxon>
        <taxon>Passeriformes</taxon>
        <taxon>Sylvioidea</taxon>
        <taxon>Timaliidae</taxon>
        <taxon>Cyanoderma</taxon>
    </lineage>
</organism>
<dbReference type="Ensembl" id="ENSCRFT00000012320.1">
    <property type="protein sequence ID" value="ENSCRFP00000011913.1"/>
    <property type="gene ID" value="ENSCRFG00000009199.1"/>
</dbReference>
<dbReference type="Gene3D" id="2.60.120.260">
    <property type="entry name" value="Galactose-binding domain-like"/>
    <property type="match status" value="1"/>
</dbReference>
<keyword evidence="1" id="KW-1015">Disulfide bond</keyword>
<evidence type="ECO:0000256" key="2">
    <source>
        <dbReference type="ARBA" id="ARBA00023292"/>
    </source>
</evidence>
<dbReference type="Proteomes" id="UP000694396">
    <property type="component" value="Unplaced"/>
</dbReference>
<dbReference type="AlphaFoldDB" id="A0A8C3QVA9"/>
<accession>A0A8C3QVA9</accession>
<evidence type="ECO:0000313" key="5">
    <source>
        <dbReference type="Proteomes" id="UP000694396"/>
    </source>
</evidence>
<name>A0A8C3QVA9_9PASS</name>
<reference evidence="4" key="2">
    <citation type="submission" date="2025-09" db="UniProtKB">
        <authorList>
            <consortium name="Ensembl"/>
        </authorList>
    </citation>
    <scope>IDENTIFICATION</scope>
</reference>
<evidence type="ECO:0000256" key="1">
    <source>
        <dbReference type="ARBA" id="ARBA00023157"/>
    </source>
</evidence>
<dbReference type="InterPro" id="IPR008211">
    <property type="entry name" value="Laminin_N"/>
</dbReference>
<sequence length="113" mass="11553">EMPFSLLAPALGGLSHGACSQGACYPAPGDLLLGRASHLRASSTCGLSKPETYCTPHGQRICCGASDVLAGLERFPLIPELREGAAPGPEGCEQRILLDAGLAAAPLLPQGLF</sequence>
<proteinExistence type="predicted"/>
<dbReference type="Pfam" id="PF00055">
    <property type="entry name" value="Laminin_N"/>
    <property type="match status" value="1"/>
</dbReference>
<evidence type="ECO:0000313" key="4">
    <source>
        <dbReference type="Ensembl" id="ENSCRFP00000011913.1"/>
    </source>
</evidence>
<keyword evidence="5" id="KW-1185">Reference proteome</keyword>
<protein>
    <submittedName>
        <fullName evidence="4">Laminin subunit beta 3</fullName>
    </submittedName>
</protein>
<evidence type="ECO:0000259" key="3">
    <source>
        <dbReference type="Pfam" id="PF00055"/>
    </source>
</evidence>